<dbReference type="AlphaFoldDB" id="A0A1Z5JZS3"/>
<keyword evidence="6" id="KW-0175">Coiled coil</keyword>
<dbReference type="Pfam" id="PF03998">
    <property type="entry name" value="Utp11"/>
    <property type="match status" value="1"/>
</dbReference>
<feature type="region of interest" description="Disordered" evidence="7">
    <location>
        <begin position="252"/>
        <end position="275"/>
    </location>
</feature>
<comment type="similarity">
    <text evidence="2 5">Belongs to the UTP11 family.</text>
</comment>
<keyword evidence="4 5" id="KW-0539">Nucleus</keyword>
<keyword evidence="9" id="KW-1185">Reference proteome</keyword>
<dbReference type="PIRSF" id="PIRSF015952">
    <property type="entry name" value="U3snoRNP11"/>
    <property type="match status" value="1"/>
</dbReference>
<comment type="subcellular location">
    <subcellularLocation>
        <location evidence="1 5">Nucleus</location>
        <location evidence="1 5">Nucleolus</location>
    </subcellularLocation>
</comment>
<dbReference type="PANTHER" id="PTHR12838">
    <property type="entry name" value="U3 SMALL NUCLEOLAR RNA-ASSOCIATED PROTEIN 11"/>
    <property type="match status" value="1"/>
</dbReference>
<dbReference type="GO" id="GO:0006364">
    <property type="term" value="P:rRNA processing"/>
    <property type="evidence" value="ECO:0007669"/>
    <property type="project" value="UniProtKB-UniRule"/>
</dbReference>
<gene>
    <name evidence="8" type="ORF">FisN_4Lh390</name>
</gene>
<evidence type="ECO:0000256" key="5">
    <source>
        <dbReference type="PIRNR" id="PIRNR015952"/>
    </source>
</evidence>
<keyword evidence="3 5" id="KW-0698">rRNA processing</keyword>
<dbReference type="GO" id="GO:0032040">
    <property type="term" value="C:small-subunit processome"/>
    <property type="evidence" value="ECO:0007669"/>
    <property type="project" value="UniProtKB-UniRule"/>
</dbReference>
<comment type="subunit">
    <text evidence="5">Component of the ribosomal small subunit (SSU) processome.</text>
</comment>
<proteinExistence type="inferred from homology"/>
<reference evidence="8 9" key="1">
    <citation type="journal article" date="2015" name="Plant Cell">
        <title>Oil accumulation by the oleaginous diatom Fistulifera solaris as revealed by the genome and transcriptome.</title>
        <authorList>
            <person name="Tanaka T."/>
            <person name="Maeda Y."/>
            <person name="Veluchamy A."/>
            <person name="Tanaka M."/>
            <person name="Abida H."/>
            <person name="Marechal E."/>
            <person name="Bowler C."/>
            <person name="Muto M."/>
            <person name="Sunaga Y."/>
            <person name="Tanaka M."/>
            <person name="Yoshino T."/>
            <person name="Taniguchi T."/>
            <person name="Fukuda Y."/>
            <person name="Nemoto M."/>
            <person name="Matsumoto M."/>
            <person name="Wong P.S."/>
            <person name="Aburatani S."/>
            <person name="Fujibuchi W."/>
        </authorList>
    </citation>
    <scope>NUCLEOTIDE SEQUENCE [LARGE SCALE GENOMIC DNA]</scope>
    <source>
        <strain evidence="8 9">JPCC DA0580</strain>
    </source>
</reference>
<comment type="caution">
    <text evidence="8">The sequence shown here is derived from an EMBL/GenBank/DDBJ whole genome shotgun (WGS) entry which is preliminary data.</text>
</comment>
<dbReference type="OrthoDB" id="29058at2759"/>
<accession>A0A1Z5JZS3</accession>
<name>A0A1Z5JZS3_FISSO</name>
<feature type="coiled-coil region" evidence="6">
    <location>
        <begin position="196"/>
        <end position="227"/>
    </location>
</feature>
<evidence type="ECO:0000256" key="6">
    <source>
        <dbReference type="SAM" id="Coils"/>
    </source>
</evidence>
<evidence type="ECO:0000313" key="9">
    <source>
        <dbReference type="Proteomes" id="UP000198406"/>
    </source>
</evidence>
<evidence type="ECO:0000256" key="1">
    <source>
        <dbReference type="ARBA" id="ARBA00004604"/>
    </source>
</evidence>
<organism evidence="8 9">
    <name type="scientific">Fistulifera solaris</name>
    <name type="common">Oleaginous diatom</name>
    <dbReference type="NCBI Taxonomy" id="1519565"/>
    <lineage>
        <taxon>Eukaryota</taxon>
        <taxon>Sar</taxon>
        <taxon>Stramenopiles</taxon>
        <taxon>Ochrophyta</taxon>
        <taxon>Bacillariophyta</taxon>
        <taxon>Bacillariophyceae</taxon>
        <taxon>Bacillariophycidae</taxon>
        <taxon>Naviculales</taxon>
        <taxon>Naviculaceae</taxon>
        <taxon>Fistulifera</taxon>
    </lineage>
</organism>
<sequence length="275" mass="31936">MSSLRNAVKRITHKERSQPQHRSHMGFLQKKKDYVVRAKDYHKKEDRINAMKLKASMKNPEEFYFGMHNAQVQDGKHRRTKEAEQRKFEEELGSDTIRIMKDQDLSYIRMQKQKDKKKVEKLRATLHGLDVPAQKRKHTIFVADKEAAENFDAASHFGTLPELVGRAYNRQKIESLQSNVLGGAESDDDEDLVQSREDLVAQMVQAKKAAKKLARAKESSYRELKAREKRAAAMSRAEAHLLTEKLVAGKGRKRKIKEAEQGQPAQYKWRRKRLK</sequence>
<dbReference type="Proteomes" id="UP000198406">
    <property type="component" value="Unassembled WGS sequence"/>
</dbReference>
<dbReference type="EMBL" id="BDSP01000136">
    <property type="protein sequence ID" value="GAX19409.1"/>
    <property type="molecule type" value="Genomic_DNA"/>
</dbReference>
<comment type="function">
    <text evidence="5">Involved in nucleolar processing of pre-18S ribosomal RNA.</text>
</comment>
<evidence type="ECO:0000256" key="2">
    <source>
        <dbReference type="ARBA" id="ARBA00008105"/>
    </source>
</evidence>
<dbReference type="PANTHER" id="PTHR12838:SF0">
    <property type="entry name" value="U3 SMALL NUCLEOLAR RNA-ASSOCIATED PROTEIN 11-RELATED"/>
    <property type="match status" value="1"/>
</dbReference>
<evidence type="ECO:0000256" key="4">
    <source>
        <dbReference type="ARBA" id="ARBA00023242"/>
    </source>
</evidence>
<evidence type="ECO:0000313" key="8">
    <source>
        <dbReference type="EMBL" id="GAX19409.1"/>
    </source>
</evidence>
<dbReference type="InterPro" id="IPR007144">
    <property type="entry name" value="SSU_processome_Utp11"/>
</dbReference>
<evidence type="ECO:0000256" key="3">
    <source>
        <dbReference type="ARBA" id="ARBA00022552"/>
    </source>
</evidence>
<protein>
    <recommendedName>
        <fullName evidence="5">U3 small nucleolar RNA-associated protein 11</fullName>
        <shortName evidence="5">U3 snoRNA-associated protein 11</shortName>
    </recommendedName>
</protein>
<evidence type="ECO:0000256" key="7">
    <source>
        <dbReference type="SAM" id="MobiDB-lite"/>
    </source>
</evidence>
<dbReference type="InParanoid" id="A0A1Z5JZS3"/>